<feature type="region of interest" description="Disordered" evidence="1">
    <location>
        <begin position="25"/>
        <end position="83"/>
    </location>
</feature>
<evidence type="ECO:0000313" key="3">
    <source>
        <dbReference type="Proteomes" id="UP000290572"/>
    </source>
</evidence>
<feature type="region of interest" description="Disordered" evidence="1">
    <location>
        <begin position="444"/>
        <end position="470"/>
    </location>
</feature>
<evidence type="ECO:0000256" key="1">
    <source>
        <dbReference type="SAM" id="MobiDB-lite"/>
    </source>
</evidence>
<reference evidence="2 3" key="1">
    <citation type="submission" date="2018-03" db="EMBL/GenBank/DDBJ databases">
        <title>Draft genome sequence of Rohu Carp (Labeo rohita).</title>
        <authorList>
            <person name="Das P."/>
            <person name="Kushwaha B."/>
            <person name="Joshi C.G."/>
            <person name="Kumar D."/>
            <person name="Nagpure N.S."/>
            <person name="Sahoo L."/>
            <person name="Das S.P."/>
            <person name="Bit A."/>
            <person name="Patnaik S."/>
            <person name="Meher P.K."/>
            <person name="Jayasankar P."/>
            <person name="Koringa P.G."/>
            <person name="Patel N.V."/>
            <person name="Hinsu A.T."/>
            <person name="Kumar R."/>
            <person name="Pandey M."/>
            <person name="Agarwal S."/>
            <person name="Srivastava S."/>
            <person name="Singh M."/>
            <person name="Iquebal M.A."/>
            <person name="Jaiswal S."/>
            <person name="Angadi U.B."/>
            <person name="Kumar N."/>
            <person name="Raza M."/>
            <person name="Shah T.M."/>
            <person name="Rai A."/>
            <person name="Jena J.K."/>
        </authorList>
    </citation>
    <scope>NUCLEOTIDE SEQUENCE [LARGE SCALE GENOMIC DNA]</scope>
    <source>
        <strain evidence="2">DASCIFA01</strain>
        <tissue evidence="2">Testis</tissue>
    </source>
</reference>
<dbReference type="Proteomes" id="UP000290572">
    <property type="component" value="Unassembled WGS sequence"/>
</dbReference>
<protein>
    <submittedName>
        <fullName evidence="2">Pollen-specific leucine-rich repeat extensin 1</fullName>
    </submittedName>
</protein>
<evidence type="ECO:0000313" key="2">
    <source>
        <dbReference type="EMBL" id="RXN22642.1"/>
    </source>
</evidence>
<proteinExistence type="predicted"/>
<sequence>MSNNSSLQEIPMARLFTLGWSVPASSSCKRQVQKGRSQRSRLFQERRGYKPQASLKQREPEPVKLPLRSPVPEGSPQECSSKGAPMLECFSQETPAKTPQEEPALANFPEGEPLLKCSPRGAPMPKLFTVGICIPVLSTKKYRLHKHQASLTHRTRLPVITAEKSPVPESTSLDEARVEAMELYRSSSSKAAKAPKEALMPDCSPQEALMPKLFTLGISVPVLSTKKYRLHKHQVSLTHRTRLPVITAEKSPVPESTSLDEAKEEAIKLYRSSSNKASKALKEEPMPECSPQEGPMPKLFTLGISVPVLSTKNYRLHKHQASLTHRTHLPVINAEKSPVPESTSLDETREEAMELYRSSSDKAAKALKEAPMPDFSPQEAPMTKLFTLGISIPVLSTKNYRLHKHQASLTHRIRLPVINAKKSPVPESTSLDKTREEAMELYRSSSNKAAKAQKEAPMPDCSPQEAPMPECSPEVEPLLVCSPEVEPKLLCSPERMNPCL</sequence>
<dbReference type="EMBL" id="QBIY01012585">
    <property type="protein sequence ID" value="RXN22642.1"/>
    <property type="molecule type" value="Genomic_DNA"/>
</dbReference>
<name>A0A498MSS1_LABRO</name>
<comment type="caution">
    <text evidence="2">The sequence shown here is derived from an EMBL/GenBank/DDBJ whole genome shotgun (WGS) entry which is preliminary data.</text>
</comment>
<gene>
    <name evidence="2" type="ORF">ROHU_023351</name>
</gene>
<dbReference type="AlphaFoldDB" id="A0A498MSS1"/>
<keyword evidence="3" id="KW-1185">Reference proteome</keyword>
<accession>A0A498MSS1</accession>
<organism evidence="2 3">
    <name type="scientific">Labeo rohita</name>
    <name type="common">Indian major carp</name>
    <name type="synonym">Cyprinus rohita</name>
    <dbReference type="NCBI Taxonomy" id="84645"/>
    <lineage>
        <taxon>Eukaryota</taxon>
        <taxon>Metazoa</taxon>
        <taxon>Chordata</taxon>
        <taxon>Craniata</taxon>
        <taxon>Vertebrata</taxon>
        <taxon>Euteleostomi</taxon>
        <taxon>Actinopterygii</taxon>
        <taxon>Neopterygii</taxon>
        <taxon>Teleostei</taxon>
        <taxon>Ostariophysi</taxon>
        <taxon>Cypriniformes</taxon>
        <taxon>Cyprinidae</taxon>
        <taxon>Labeoninae</taxon>
        <taxon>Labeonini</taxon>
        <taxon>Labeo</taxon>
    </lineage>
</organism>
<feature type="region of interest" description="Disordered" evidence="1">
    <location>
        <begin position="274"/>
        <end position="294"/>
    </location>
</feature>